<dbReference type="SUPFAM" id="SSF46955">
    <property type="entry name" value="Putative DNA-binding domain"/>
    <property type="match status" value="1"/>
</dbReference>
<dbReference type="AlphaFoldDB" id="A0AB38RP51"/>
<sequence length="141" mass="15515">MGDDDGMHMQIGQVAHRTELSIRTVRHYDDVGLVVPSERSVGGFRLYTEADVERLLVIRRMKPLGFTLAEMKGLLDALDVVNDDSATEKERSEAEDFINECHGKASESCTTLRRQLAYAEELTELLAARSATSGSSSPASL</sequence>
<dbReference type="PROSITE" id="PS50937">
    <property type="entry name" value="HTH_MERR_2"/>
    <property type="match status" value="1"/>
</dbReference>
<dbReference type="Pfam" id="PF13411">
    <property type="entry name" value="MerR_1"/>
    <property type="match status" value="1"/>
</dbReference>
<evidence type="ECO:0000256" key="1">
    <source>
        <dbReference type="ARBA" id="ARBA00023125"/>
    </source>
</evidence>
<proteinExistence type="predicted"/>
<dbReference type="InterPro" id="IPR000551">
    <property type="entry name" value="MerR-type_HTH_dom"/>
</dbReference>
<dbReference type="PROSITE" id="PS00552">
    <property type="entry name" value="HTH_MERR_1"/>
    <property type="match status" value="1"/>
</dbReference>
<dbReference type="CDD" id="cd00592">
    <property type="entry name" value="HTH_MerR-like"/>
    <property type="match status" value="1"/>
</dbReference>
<accession>A0AB38RP51</accession>
<dbReference type="PANTHER" id="PTHR30204">
    <property type="entry name" value="REDOX-CYCLING DRUG-SENSING TRANSCRIPTIONAL ACTIVATOR SOXR"/>
    <property type="match status" value="1"/>
</dbReference>
<reference evidence="4" key="1">
    <citation type="journal article" date="2022" name="Environ. Microbiol.">
        <title>Functional analysis, diversity, and distribution of carbendazim hydrolases MheI and CbmA, responsible for the initial step in carbendazim degradation.</title>
        <authorList>
            <person name="Zhang M."/>
            <person name="Bai X."/>
            <person name="Li Q."/>
            <person name="Zhang L."/>
            <person name="Zhu Q."/>
            <person name="Gao S."/>
            <person name="Ke Z."/>
            <person name="Jiang M."/>
            <person name="Hu J."/>
            <person name="Qiu J."/>
            <person name="Hong Q."/>
        </authorList>
    </citation>
    <scope>NUCLEOTIDE SEQUENCE [LARGE SCALE GENOMIC DNA]</scope>
    <source>
        <strain evidence="4">djl-6</strain>
    </source>
</reference>
<dbReference type="InterPro" id="IPR047057">
    <property type="entry name" value="MerR_fam"/>
</dbReference>
<dbReference type="PRINTS" id="PR00040">
    <property type="entry name" value="HTHMERR"/>
</dbReference>
<feature type="domain" description="HTH merR-type" evidence="2">
    <location>
        <begin position="8"/>
        <end position="77"/>
    </location>
</feature>
<evidence type="ECO:0000259" key="2">
    <source>
        <dbReference type="PROSITE" id="PS50937"/>
    </source>
</evidence>
<dbReference type="SMART" id="SM00422">
    <property type="entry name" value="HTH_MERR"/>
    <property type="match status" value="1"/>
</dbReference>
<keyword evidence="3" id="KW-0614">Plasmid</keyword>
<dbReference type="Proteomes" id="UP000831484">
    <property type="component" value="Plasmid pdjl-6-4"/>
</dbReference>
<evidence type="ECO:0000313" key="3">
    <source>
        <dbReference type="EMBL" id="UPU46540.1"/>
    </source>
</evidence>
<evidence type="ECO:0000313" key="4">
    <source>
        <dbReference type="Proteomes" id="UP000831484"/>
    </source>
</evidence>
<dbReference type="GO" id="GO:0003700">
    <property type="term" value="F:DNA-binding transcription factor activity"/>
    <property type="evidence" value="ECO:0007669"/>
    <property type="project" value="InterPro"/>
</dbReference>
<dbReference type="EMBL" id="CP096567">
    <property type="protein sequence ID" value="UPU46540.1"/>
    <property type="molecule type" value="Genomic_DNA"/>
</dbReference>
<protein>
    <submittedName>
        <fullName evidence="3">MerR family transcriptional regulator</fullName>
    </submittedName>
</protein>
<name>A0AB38RP51_RHOSG</name>
<gene>
    <name evidence="3" type="ORF">M0639_32995</name>
</gene>
<dbReference type="InterPro" id="IPR009061">
    <property type="entry name" value="DNA-bd_dom_put_sf"/>
</dbReference>
<geneLocation type="plasmid" evidence="3 4">
    <name>pdjl-6-4</name>
</geneLocation>
<keyword evidence="1" id="KW-0238">DNA-binding</keyword>
<dbReference type="GO" id="GO:0003677">
    <property type="term" value="F:DNA binding"/>
    <property type="evidence" value="ECO:0007669"/>
    <property type="project" value="UniProtKB-KW"/>
</dbReference>
<dbReference type="Gene3D" id="1.10.1660.10">
    <property type="match status" value="1"/>
</dbReference>
<dbReference type="RefSeq" id="WP_003944676.1">
    <property type="nucleotide sequence ID" value="NZ_CP096567.1"/>
</dbReference>
<keyword evidence="4" id="KW-1185">Reference proteome</keyword>
<organism evidence="3 4">
    <name type="scientific">Rhodococcus qingshengii JCM 15477</name>
    <dbReference type="NCBI Taxonomy" id="1303681"/>
    <lineage>
        <taxon>Bacteria</taxon>
        <taxon>Bacillati</taxon>
        <taxon>Actinomycetota</taxon>
        <taxon>Actinomycetes</taxon>
        <taxon>Mycobacteriales</taxon>
        <taxon>Nocardiaceae</taxon>
        <taxon>Rhodococcus</taxon>
        <taxon>Rhodococcus erythropolis group</taxon>
    </lineage>
</organism>
<dbReference type="PANTHER" id="PTHR30204:SF93">
    <property type="entry name" value="HTH MERR-TYPE DOMAIN-CONTAINING PROTEIN"/>
    <property type="match status" value="1"/>
</dbReference>